<dbReference type="SUPFAM" id="SSF141868">
    <property type="entry name" value="EAL domain-like"/>
    <property type="match status" value="1"/>
</dbReference>
<dbReference type="InterPro" id="IPR001633">
    <property type="entry name" value="EAL_dom"/>
</dbReference>
<dbReference type="Proteomes" id="UP000197092">
    <property type="component" value="Chromosome 2"/>
</dbReference>
<dbReference type="PANTHER" id="PTHR33121">
    <property type="entry name" value="CYCLIC DI-GMP PHOSPHODIESTERASE PDEF"/>
    <property type="match status" value="1"/>
</dbReference>
<dbReference type="Gene3D" id="3.20.20.450">
    <property type="entry name" value="EAL domain"/>
    <property type="match status" value="1"/>
</dbReference>
<dbReference type="AlphaFoldDB" id="A0AAN1FL10"/>
<reference evidence="3" key="1">
    <citation type="submission" date="2016-12" db="EMBL/GenBank/DDBJ databases">
        <title>Comparative genomic analysis reveals the diversity, evolution, and environmental adaptation strategies of the genus Vibrio.</title>
        <authorList>
            <person name="Lin H."/>
            <person name="Wang X."/>
            <person name="Zhang X.-H."/>
        </authorList>
    </citation>
    <scope>NUCLEOTIDE SEQUENCE [LARGE SCALE GENOMIC DNA]</scope>
    <source>
        <strain evidence="3">QT6D1</strain>
    </source>
</reference>
<dbReference type="PANTHER" id="PTHR33121:SF76">
    <property type="entry name" value="SIGNALING PROTEIN"/>
    <property type="match status" value="1"/>
</dbReference>
<evidence type="ECO:0000313" key="3">
    <source>
        <dbReference type="Proteomes" id="UP000197092"/>
    </source>
</evidence>
<protein>
    <recommendedName>
        <fullName evidence="1">EAL domain-containing protein</fullName>
    </recommendedName>
</protein>
<dbReference type="Pfam" id="PF00563">
    <property type="entry name" value="EAL"/>
    <property type="match status" value="1"/>
</dbReference>
<dbReference type="GO" id="GO:0071111">
    <property type="term" value="F:cyclic-guanylate-specific phosphodiesterase activity"/>
    <property type="evidence" value="ECO:0007669"/>
    <property type="project" value="InterPro"/>
</dbReference>
<organism evidence="2 3">
    <name type="scientific">Vibrio mediterranei</name>
    <dbReference type="NCBI Taxonomy" id="689"/>
    <lineage>
        <taxon>Bacteria</taxon>
        <taxon>Pseudomonadati</taxon>
        <taxon>Pseudomonadota</taxon>
        <taxon>Gammaproteobacteria</taxon>
        <taxon>Vibrionales</taxon>
        <taxon>Vibrionaceae</taxon>
        <taxon>Vibrio</taxon>
    </lineage>
</organism>
<accession>A0AAN1FL10</accession>
<gene>
    <name evidence="2" type="ORF">BSZ05_22645</name>
</gene>
<dbReference type="InterPro" id="IPR050706">
    <property type="entry name" value="Cyclic-di-GMP_PDE-like"/>
</dbReference>
<dbReference type="PROSITE" id="PS50883">
    <property type="entry name" value="EAL"/>
    <property type="match status" value="1"/>
</dbReference>
<dbReference type="InterPro" id="IPR035919">
    <property type="entry name" value="EAL_sf"/>
</dbReference>
<dbReference type="EMBL" id="CP018309">
    <property type="protein sequence ID" value="ASI92590.1"/>
    <property type="molecule type" value="Genomic_DNA"/>
</dbReference>
<name>A0AAN1FL10_9VIBR</name>
<dbReference type="CDD" id="cd01948">
    <property type="entry name" value="EAL"/>
    <property type="match status" value="1"/>
</dbReference>
<evidence type="ECO:0000313" key="2">
    <source>
        <dbReference type="EMBL" id="ASI92590.1"/>
    </source>
</evidence>
<feature type="domain" description="EAL" evidence="1">
    <location>
        <begin position="19"/>
        <end position="263"/>
    </location>
</feature>
<dbReference type="SMART" id="SM00052">
    <property type="entry name" value="EAL"/>
    <property type="match status" value="1"/>
</dbReference>
<sequence>MDISNIYSNQYDTVQKLLKIQPDGSATGVYQGIQFSSVFQPIFNQQLELVALEGLARIKHISGQKLDPARYFADLERQVEINVVCTILCCKLHLHNFSCSRFRRRKLFLNVSPCVFELLANEPLAVERFMTRIGEFGAVPSQIVFEITEFKESDIRAIVMGKGKLARFGVQTALDDYGTDYSTKDRALEIKADYLKIDRSVLLCDEKISEAVTIANKIGATTVAEGIENQDTLTRCQLHGVSLFQGFGLAKPNAMKILESNLD</sequence>
<dbReference type="RefSeq" id="WP_088878499.1">
    <property type="nucleotide sequence ID" value="NZ_CP018309.1"/>
</dbReference>
<dbReference type="KEGG" id="vsh:BSZ05_22645"/>
<proteinExistence type="predicted"/>
<evidence type="ECO:0000259" key="1">
    <source>
        <dbReference type="PROSITE" id="PS50883"/>
    </source>
</evidence>